<dbReference type="SUPFAM" id="SSF55298">
    <property type="entry name" value="YjgF-like"/>
    <property type="match status" value="1"/>
</dbReference>
<dbReference type="EMBL" id="JAACJO010000003">
    <property type="protein sequence ID" value="KAF5360746.1"/>
    <property type="molecule type" value="Genomic_DNA"/>
</dbReference>
<proteinExistence type="predicted"/>
<dbReference type="InterPro" id="IPR006175">
    <property type="entry name" value="YjgF/YER057c/UK114"/>
</dbReference>
<feature type="compositionally biased region" description="Polar residues" evidence="1">
    <location>
        <begin position="1"/>
        <end position="11"/>
    </location>
</feature>
<protein>
    <recommendedName>
        <fullName evidence="4">YjgF-like protein</fullName>
    </recommendedName>
</protein>
<dbReference type="PANTHER" id="PTHR43857:SF1">
    <property type="entry name" value="YJGH FAMILY PROTEIN"/>
    <property type="match status" value="1"/>
</dbReference>
<comment type="caution">
    <text evidence="2">The sequence shown here is derived from an EMBL/GenBank/DDBJ whole genome shotgun (WGS) entry which is preliminary data.</text>
</comment>
<organism evidence="2 3">
    <name type="scientific">Leucocoprinus leucothites</name>
    <dbReference type="NCBI Taxonomy" id="201217"/>
    <lineage>
        <taxon>Eukaryota</taxon>
        <taxon>Fungi</taxon>
        <taxon>Dikarya</taxon>
        <taxon>Basidiomycota</taxon>
        <taxon>Agaricomycotina</taxon>
        <taxon>Agaricomycetes</taxon>
        <taxon>Agaricomycetidae</taxon>
        <taxon>Agaricales</taxon>
        <taxon>Agaricineae</taxon>
        <taxon>Agaricaceae</taxon>
        <taxon>Leucocoprinus</taxon>
    </lineage>
</organism>
<name>A0A8H5G9K1_9AGAR</name>
<evidence type="ECO:0000313" key="2">
    <source>
        <dbReference type="EMBL" id="KAF5360746.1"/>
    </source>
</evidence>
<evidence type="ECO:0000256" key="1">
    <source>
        <dbReference type="SAM" id="MobiDB-lite"/>
    </source>
</evidence>
<feature type="region of interest" description="Disordered" evidence="1">
    <location>
        <begin position="42"/>
        <end position="63"/>
    </location>
</feature>
<dbReference type="OrthoDB" id="686384at2759"/>
<sequence>MSEPTNSTIGTTRRHHTTNPYEHLFGYSRGVRKGPFIFISGTTSTSTTSTSTTSTSTTSTSSTPIILHPDSAYEQAKHIFHTIIDSVEYLGGKRTDIIRVRMFVRDGKDTGEVGRALKESLGEVLPAATMIVGAGFVNPDMKVEIEADAVVL</sequence>
<dbReference type="Gene3D" id="3.30.1330.40">
    <property type="entry name" value="RutC-like"/>
    <property type="match status" value="1"/>
</dbReference>
<accession>A0A8H5G9K1</accession>
<dbReference type="InterPro" id="IPR035959">
    <property type="entry name" value="RutC-like_sf"/>
</dbReference>
<dbReference type="AlphaFoldDB" id="A0A8H5G9K1"/>
<evidence type="ECO:0000313" key="3">
    <source>
        <dbReference type="Proteomes" id="UP000559027"/>
    </source>
</evidence>
<dbReference type="PANTHER" id="PTHR43857">
    <property type="entry name" value="BLR7761 PROTEIN"/>
    <property type="match status" value="1"/>
</dbReference>
<dbReference type="Proteomes" id="UP000559027">
    <property type="component" value="Unassembled WGS sequence"/>
</dbReference>
<keyword evidence="3" id="KW-1185">Reference proteome</keyword>
<reference evidence="2 3" key="1">
    <citation type="journal article" date="2020" name="ISME J.">
        <title>Uncovering the hidden diversity of litter-decomposition mechanisms in mushroom-forming fungi.</title>
        <authorList>
            <person name="Floudas D."/>
            <person name="Bentzer J."/>
            <person name="Ahren D."/>
            <person name="Johansson T."/>
            <person name="Persson P."/>
            <person name="Tunlid A."/>
        </authorList>
    </citation>
    <scope>NUCLEOTIDE SEQUENCE [LARGE SCALE GENOMIC DNA]</scope>
    <source>
        <strain evidence="2 3">CBS 146.42</strain>
    </source>
</reference>
<dbReference type="Pfam" id="PF01042">
    <property type="entry name" value="Ribonuc_L-PSP"/>
    <property type="match status" value="1"/>
</dbReference>
<evidence type="ECO:0008006" key="4">
    <source>
        <dbReference type="Google" id="ProtNLM"/>
    </source>
</evidence>
<gene>
    <name evidence="2" type="ORF">D9756_005092</name>
</gene>
<feature type="region of interest" description="Disordered" evidence="1">
    <location>
        <begin position="1"/>
        <end position="21"/>
    </location>
</feature>